<dbReference type="PANTHER" id="PTHR47219:SF22">
    <property type="entry name" value="RAB-GAP TBC DOMAIN-CONTAINING PROTEIN"/>
    <property type="match status" value="1"/>
</dbReference>
<dbReference type="GO" id="GO:0005096">
    <property type="term" value="F:GTPase activator activity"/>
    <property type="evidence" value="ECO:0007669"/>
    <property type="project" value="TreeGrafter"/>
</dbReference>
<dbReference type="OrthoDB" id="295078at2759"/>
<dbReference type="InterPro" id="IPR050302">
    <property type="entry name" value="Rab_GAP_TBC_domain"/>
</dbReference>
<organism evidence="4 5">
    <name type="scientific">Geotrichum candidum</name>
    <name type="common">Oospora lactis</name>
    <name type="synonym">Dipodascus geotrichum</name>
    <dbReference type="NCBI Taxonomy" id="1173061"/>
    <lineage>
        <taxon>Eukaryota</taxon>
        <taxon>Fungi</taxon>
        <taxon>Dikarya</taxon>
        <taxon>Ascomycota</taxon>
        <taxon>Saccharomycotina</taxon>
        <taxon>Dipodascomycetes</taxon>
        <taxon>Dipodascales</taxon>
        <taxon>Dipodascaceae</taxon>
        <taxon>Geotrichum</taxon>
    </lineage>
</organism>
<feature type="compositionally biased region" description="Acidic residues" evidence="2">
    <location>
        <begin position="42"/>
        <end position="55"/>
    </location>
</feature>
<comment type="caution">
    <text evidence="4">The sequence shown here is derived from an EMBL/GenBank/DDBJ whole genome shotgun (WGS) entry which is preliminary data.</text>
</comment>
<dbReference type="GO" id="GO:0030427">
    <property type="term" value="C:site of polarized growth"/>
    <property type="evidence" value="ECO:0007669"/>
    <property type="project" value="UniProtKB-ARBA"/>
</dbReference>
<dbReference type="SMART" id="SM00164">
    <property type="entry name" value="TBC"/>
    <property type="match status" value="1"/>
</dbReference>
<evidence type="ECO:0000259" key="3">
    <source>
        <dbReference type="PROSITE" id="PS50086"/>
    </source>
</evidence>
<dbReference type="Gene3D" id="1.10.10.750">
    <property type="entry name" value="Ypt/Rab-GAP domain of gyp1p, domain 1"/>
    <property type="match status" value="1"/>
</dbReference>
<dbReference type="GO" id="GO:0031267">
    <property type="term" value="F:small GTPase binding"/>
    <property type="evidence" value="ECO:0007669"/>
    <property type="project" value="TreeGrafter"/>
</dbReference>
<dbReference type="InterPro" id="IPR000195">
    <property type="entry name" value="Rab-GAP-TBC_dom"/>
</dbReference>
<keyword evidence="1" id="KW-0175">Coiled coil</keyword>
<proteinExistence type="predicted"/>
<dbReference type="PANTHER" id="PTHR47219">
    <property type="entry name" value="RAB GTPASE-ACTIVATING PROTEIN 1-LIKE"/>
    <property type="match status" value="1"/>
</dbReference>
<protein>
    <submittedName>
        <fullName evidence="4">Similar to Saccharomyces cerevisiae YPL249C GYP5 GTPase-activating protein (GAP) for yeast Rab family members</fullName>
    </submittedName>
</protein>
<dbReference type="Gene3D" id="1.10.8.270">
    <property type="entry name" value="putative rabgap domain of human tbc1 domain family member 14 like domains"/>
    <property type="match status" value="1"/>
</dbReference>
<name>A0A0J9XD04_GEOCN</name>
<sequence length="693" mass="77339">MATDENTAAIAISSPVTENSHAKAHIDSRSTTIAQAPHDIVSSEDESDEGSDDGFQDAPEAYPSLEEKVASPGLEEVPFPAAATSPVVPPLPARNVQGTPPPLPTRDAQGTPPLPAKGAQGTPPPLPPRKRQPFFLTTSSARIRSQTVSSMTSSHKRASFSSTANYDLLLSRLDVKEGAEAETGRGQEGLAELKEQYFLLKDHLQQNQSPPNYDASPDEAAIDWPVWTRVVTDYAAFARSNPVDLSLAIASGVPHDLRRIVWQAISGSKSQYLEELYASIVSEPSPHEKAIRRDLSRTSFIRNIDSESLFKIIKAYSLFDPEVGYTQGMAFITVPILINLPEVEAFCLLVKLMKDYGFREFFLYEMPGLHLRLYQFDRILEDTIPDVHIHLSRQGVRSSMFASQWFLTLFAYKFPLQIVLRIFDVVMAEGIEAMLRFAVGLIRRNASTILSLEFEPLLAFLKENIFDYYMLAEPLEMRHHSITPPLPPRGGSPIVRNGNTTPVHDTRSANGSTVQYRVNDLVADAYDIKVLPVTLQKYTDEYNELTIIENERLEEVEALRNDNGLLTQRIRRLEATVASLTNEHLSVTNDLAHERIRAAELADDNEELQATKDALDAELRAKLAGLGEGAADELVALRKDNIQLSEAKQRQESQLAHLEQELAETKNQLTELEIGHKKLLTRWENLKRAMSEE</sequence>
<dbReference type="Gene3D" id="1.10.472.80">
    <property type="entry name" value="Ypt/Rab-GAP domain of gyp1p, domain 3"/>
    <property type="match status" value="1"/>
</dbReference>
<evidence type="ECO:0000313" key="5">
    <source>
        <dbReference type="Proteomes" id="UP000242525"/>
    </source>
</evidence>
<dbReference type="STRING" id="1173061.A0A0J9XD04"/>
<reference evidence="4" key="1">
    <citation type="submission" date="2014-03" db="EMBL/GenBank/DDBJ databases">
        <authorList>
            <person name="Casaregola S."/>
        </authorList>
    </citation>
    <scope>NUCLEOTIDE SEQUENCE [LARGE SCALE GENOMIC DNA]</scope>
    <source>
        <strain evidence="4">CLIB 918</strain>
    </source>
</reference>
<dbReference type="SUPFAM" id="SSF47923">
    <property type="entry name" value="Ypt/Rab-GAP domain of gyp1p"/>
    <property type="match status" value="2"/>
</dbReference>
<dbReference type="AlphaFoldDB" id="A0A0J9XD04"/>
<evidence type="ECO:0000313" key="4">
    <source>
        <dbReference type="EMBL" id="CDO55166.1"/>
    </source>
</evidence>
<dbReference type="EMBL" id="CCBN010000010">
    <property type="protein sequence ID" value="CDO55166.1"/>
    <property type="molecule type" value="Genomic_DNA"/>
</dbReference>
<gene>
    <name evidence="4" type="ORF">BN980_GECA10s00901g</name>
</gene>
<evidence type="ECO:0000256" key="2">
    <source>
        <dbReference type="SAM" id="MobiDB-lite"/>
    </source>
</evidence>
<feature type="domain" description="Rab-GAP TBC" evidence="3">
    <location>
        <begin position="252"/>
        <end position="430"/>
    </location>
</feature>
<dbReference type="PROSITE" id="PS50086">
    <property type="entry name" value="TBC_RABGAP"/>
    <property type="match status" value="1"/>
</dbReference>
<feature type="region of interest" description="Disordered" evidence="2">
    <location>
        <begin position="1"/>
        <end position="133"/>
    </location>
</feature>
<evidence type="ECO:0000256" key="1">
    <source>
        <dbReference type="SAM" id="Coils"/>
    </source>
</evidence>
<dbReference type="Proteomes" id="UP000242525">
    <property type="component" value="Unassembled WGS sequence"/>
</dbReference>
<dbReference type="InterPro" id="IPR035969">
    <property type="entry name" value="Rab-GAP_TBC_sf"/>
</dbReference>
<dbReference type="Pfam" id="PF23436">
    <property type="entry name" value="RabGap-TBC_2"/>
    <property type="match status" value="1"/>
</dbReference>
<keyword evidence="5" id="KW-1185">Reference proteome</keyword>
<accession>A0A0J9XD04</accession>
<feature type="coiled-coil region" evidence="1">
    <location>
        <begin position="556"/>
        <end position="682"/>
    </location>
</feature>